<keyword evidence="4" id="KW-1185">Reference proteome</keyword>
<evidence type="ECO:0000256" key="1">
    <source>
        <dbReference type="SAM" id="MobiDB-lite"/>
    </source>
</evidence>
<feature type="chain" id="PRO_5042918174" description="Secreted protein" evidence="2">
    <location>
        <begin position="24"/>
        <end position="135"/>
    </location>
</feature>
<comment type="caution">
    <text evidence="3">The sequence shown here is derived from an EMBL/GenBank/DDBJ whole genome shotgun (WGS) entry which is preliminary data.</text>
</comment>
<dbReference type="EMBL" id="JBBNAF010000010">
    <property type="protein sequence ID" value="KAK9107102.1"/>
    <property type="molecule type" value="Genomic_DNA"/>
</dbReference>
<feature type="signal peptide" evidence="2">
    <location>
        <begin position="1"/>
        <end position="23"/>
    </location>
</feature>
<evidence type="ECO:0000256" key="2">
    <source>
        <dbReference type="SAM" id="SignalP"/>
    </source>
</evidence>
<organism evidence="3 4">
    <name type="scientific">Stephania yunnanensis</name>
    <dbReference type="NCBI Taxonomy" id="152371"/>
    <lineage>
        <taxon>Eukaryota</taxon>
        <taxon>Viridiplantae</taxon>
        <taxon>Streptophyta</taxon>
        <taxon>Embryophyta</taxon>
        <taxon>Tracheophyta</taxon>
        <taxon>Spermatophyta</taxon>
        <taxon>Magnoliopsida</taxon>
        <taxon>Ranunculales</taxon>
        <taxon>Menispermaceae</taxon>
        <taxon>Menispermoideae</taxon>
        <taxon>Cissampelideae</taxon>
        <taxon>Stephania</taxon>
    </lineage>
</organism>
<accession>A0AAP0FGT3</accession>
<keyword evidence="2" id="KW-0732">Signal</keyword>
<evidence type="ECO:0000313" key="3">
    <source>
        <dbReference type="EMBL" id="KAK9107102.1"/>
    </source>
</evidence>
<evidence type="ECO:0000313" key="4">
    <source>
        <dbReference type="Proteomes" id="UP001420932"/>
    </source>
</evidence>
<dbReference type="AlphaFoldDB" id="A0AAP0FGT3"/>
<proteinExistence type="predicted"/>
<dbReference type="Proteomes" id="UP001420932">
    <property type="component" value="Unassembled WGS sequence"/>
</dbReference>
<gene>
    <name evidence="3" type="ORF">Syun_023113</name>
</gene>
<evidence type="ECO:0008006" key="5">
    <source>
        <dbReference type="Google" id="ProtNLM"/>
    </source>
</evidence>
<sequence>MSVASLLLFSNGLGVLSLTSVQSAQTPSNKLATALSCREALDESIMPSCQSTGVKLEPTTVSVCERCMNGKARGGRVTKEGSHNSNEIEALDESAMPFVSVHRGETRTDGDGVQAAVDEEEGWSRRSRGREEPQR</sequence>
<feature type="region of interest" description="Disordered" evidence="1">
    <location>
        <begin position="103"/>
        <end position="135"/>
    </location>
</feature>
<name>A0AAP0FGT3_9MAGN</name>
<protein>
    <recommendedName>
        <fullName evidence="5">Secreted protein</fullName>
    </recommendedName>
</protein>
<reference evidence="3 4" key="1">
    <citation type="submission" date="2024-01" db="EMBL/GenBank/DDBJ databases">
        <title>Genome assemblies of Stephania.</title>
        <authorList>
            <person name="Yang L."/>
        </authorList>
    </citation>
    <scope>NUCLEOTIDE SEQUENCE [LARGE SCALE GENOMIC DNA]</scope>
    <source>
        <strain evidence="3">YNDBR</strain>
        <tissue evidence="3">Leaf</tissue>
    </source>
</reference>